<reference evidence="2 3" key="1">
    <citation type="journal article" date="2021" name="BMC Genomics">
        <title>Datura genome reveals duplications of psychoactive alkaloid biosynthetic genes and high mutation rate following tissue culture.</title>
        <authorList>
            <person name="Rajewski A."/>
            <person name="Carter-House D."/>
            <person name="Stajich J."/>
            <person name="Litt A."/>
        </authorList>
    </citation>
    <scope>NUCLEOTIDE SEQUENCE [LARGE SCALE GENOMIC DNA]</scope>
    <source>
        <strain evidence="2">AR-01</strain>
    </source>
</reference>
<accession>A0ABS8UYQ0</accession>
<feature type="compositionally biased region" description="Polar residues" evidence="1">
    <location>
        <begin position="93"/>
        <end position="105"/>
    </location>
</feature>
<evidence type="ECO:0000313" key="3">
    <source>
        <dbReference type="Proteomes" id="UP000823775"/>
    </source>
</evidence>
<evidence type="ECO:0000256" key="1">
    <source>
        <dbReference type="SAM" id="MobiDB-lite"/>
    </source>
</evidence>
<evidence type="ECO:0000313" key="2">
    <source>
        <dbReference type="EMBL" id="MCD9639956.1"/>
    </source>
</evidence>
<name>A0ABS8UYQ0_DATST</name>
<feature type="compositionally biased region" description="Basic residues" evidence="1">
    <location>
        <begin position="177"/>
        <end position="187"/>
    </location>
</feature>
<feature type="compositionally biased region" description="Low complexity" evidence="1">
    <location>
        <begin position="79"/>
        <end position="89"/>
    </location>
</feature>
<feature type="non-terminal residue" evidence="2">
    <location>
        <position position="1"/>
    </location>
</feature>
<protein>
    <submittedName>
        <fullName evidence="2">Uncharacterized protein</fullName>
    </submittedName>
</protein>
<keyword evidence="3" id="KW-1185">Reference proteome</keyword>
<dbReference type="Proteomes" id="UP000823775">
    <property type="component" value="Unassembled WGS sequence"/>
</dbReference>
<gene>
    <name evidence="2" type="ORF">HAX54_024953</name>
</gene>
<feature type="compositionally biased region" description="Basic and acidic residues" evidence="1">
    <location>
        <begin position="163"/>
        <end position="176"/>
    </location>
</feature>
<feature type="region of interest" description="Disordered" evidence="1">
    <location>
        <begin position="79"/>
        <end position="187"/>
    </location>
</feature>
<sequence>MSYFELRGYIKELKYPTTCKLSTKPPNSDNLVDIVDDMDILDMCYFFENGDTVEVAKDIGEDTLNGEEPFTTTPATTFAATRASSTTSPVIKSGTTAHGTISGPANANGDGPDPANADSDGLDLGLAGSDFIDEEGSNYSTDDNVEFEGGLVGDKEEDYSSNAHEEVRELRAEKRTFQRRKRNESTS</sequence>
<comment type="caution">
    <text evidence="2">The sequence shown here is derived from an EMBL/GenBank/DDBJ whole genome shotgun (WGS) entry which is preliminary data.</text>
</comment>
<dbReference type="EMBL" id="JACEIK010003026">
    <property type="protein sequence ID" value="MCD9639956.1"/>
    <property type="molecule type" value="Genomic_DNA"/>
</dbReference>
<organism evidence="2 3">
    <name type="scientific">Datura stramonium</name>
    <name type="common">Jimsonweed</name>
    <name type="synonym">Common thornapple</name>
    <dbReference type="NCBI Taxonomy" id="4076"/>
    <lineage>
        <taxon>Eukaryota</taxon>
        <taxon>Viridiplantae</taxon>
        <taxon>Streptophyta</taxon>
        <taxon>Embryophyta</taxon>
        <taxon>Tracheophyta</taxon>
        <taxon>Spermatophyta</taxon>
        <taxon>Magnoliopsida</taxon>
        <taxon>eudicotyledons</taxon>
        <taxon>Gunneridae</taxon>
        <taxon>Pentapetalae</taxon>
        <taxon>asterids</taxon>
        <taxon>lamiids</taxon>
        <taxon>Solanales</taxon>
        <taxon>Solanaceae</taxon>
        <taxon>Solanoideae</taxon>
        <taxon>Datureae</taxon>
        <taxon>Datura</taxon>
    </lineage>
</organism>
<proteinExistence type="predicted"/>